<keyword evidence="2" id="KW-1185">Reference proteome</keyword>
<sequence>MSAPPVMRNGVPLPFDGSVDICCLRSSRDGVIVYIFCEYVEYNPHGCAPSRSTRSRHPHPKLGRVTRRLQAATVLLKFFTLPYTFSSSLTRVSGRELGAGSNLVFDIDAFDCR</sequence>
<dbReference type="EMBL" id="JAWDGP010007412">
    <property type="protein sequence ID" value="KAK3719824.1"/>
    <property type="molecule type" value="Genomic_DNA"/>
</dbReference>
<comment type="caution">
    <text evidence="1">The sequence shown here is derived from an EMBL/GenBank/DDBJ whole genome shotgun (WGS) entry which is preliminary data.</text>
</comment>
<name>A0AAE1CNF1_9GAST</name>
<organism evidence="1 2">
    <name type="scientific">Elysia crispata</name>
    <name type="common">lettuce slug</name>
    <dbReference type="NCBI Taxonomy" id="231223"/>
    <lineage>
        <taxon>Eukaryota</taxon>
        <taxon>Metazoa</taxon>
        <taxon>Spiralia</taxon>
        <taxon>Lophotrochozoa</taxon>
        <taxon>Mollusca</taxon>
        <taxon>Gastropoda</taxon>
        <taxon>Heterobranchia</taxon>
        <taxon>Euthyneura</taxon>
        <taxon>Panpulmonata</taxon>
        <taxon>Sacoglossa</taxon>
        <taxon>Placobranchoidea</taxon>
        <taxon>Plakobranchidae</taxon>
        <taxon>Elysia</taxon>
    </lineage>
</organism>
<evidence type="ECO:0000313" key="2">
    <source>
        <dbReference type="Proteomes" id="UP001283361"/>
    </source>
</evidence>
<evidence type="ECO:0000313" key="1">
    <source>
        <dbReference type="EMBL" id="KAK3719824.1"/>
    </source>
</evidence>
<protein>
    <submittedName>
        <fullName evidence="1">Uncharacterized protein</fullName>
    </submittedName>
</protein>
<proteinExistence type="predicted"/>
<dbReference type="Proteomes" id="UP001283361">
    <property type="component" value="Unassembled WGS sequence"/>
</dbReference>
<dbReference type="AlphaFoldDB" id="A0AAE1CNF1"/>
<gene>
    <name evidence="1" type="ORF">RRG08_040126</name>
</gene>
<accession>A0AAE1CNF1</accession>
<reference evidence="1" key="1">
    <citation type="journal article" date="2023" name="G3 (Bethesda)">
        <title>A reference genome for the long-term kleptoplast-retaining sea slug Elysia crispata morphotype clarki.</title>
        <authorList>
            <person name="Eastman K.E."/>
            <person name="Pendleton A.L."/>
            <person name="Shaikh M.A."/>
            <person name="Suttiyut T."/>
            <person name="Ogas R."/>
            <person name="Tomko P."/>
            <person name="Gavelis G."/>
            <person name="Widhalm J.R."/>
            <person name="Wisecaver J.H."/>
        </authorList>
    </citation>
    <scope>NUCLEOTIDE SEQUENCE</scope>
    <source>
        <strain evidence="1">ECLA1</strain>
    </source>
</reference>